<dbReference type="InterPro" id="IPR043129">
    <property type="entry name" value="ATPase_NBD"/>
</dbReference>
<dbReference type="Pfam" id="PF00370">
    <property type="entry name" value="FGGY_N"/>
    <property type="match status" value="2"/>
</dbReference>
<dbReference type="PANTHER" id="PTHR43095:SF5">
    <property type="entry name" value="XYLULOSE KINASE"/>
    <property type="match status" value="1"/>
</dbReference>
<keyword evidence="3 5" id="KW-0418">Kinase</keyword>
<dbReference type="CDD" id="cd07777">
    <property type="entry name" value="ASKHA_NBD_FGGY_SHK"/>
    <property type="match status" value="1"/>
</dbReference>
<keyword evidence="2" id="KW-0808">Transferase</keyword>
<reference evidence="5" key="1">
    <citation type="submission" date="2023-04" db="EMBL/GenBank/DDBJ databases">
        <title>Comparative genomic analysis of Cohnella hashimotonis sp. nov., isolated from the International Space Station.</title>
        <authorList>
            <person name="Venkateswaran K."/>
            <person name="Simpson A."/>
        </authorList>
    </citation>
    <scope>NUCLEOTIDE SEQUENCE</scope>
    <source>
        <strain evidence="5">F6_2S_P_1</strain>
    </source>
</reference>
<dbReference type="SUPFAM" id="SSF53067">
    <property type="entry name" value="Actin-like ATPase domain"/>
    <property type="match status" value="2"/>
</dbReference>
<evidence type="ECO:0000259" key="4">
    <source>
        <dbReference type="Pfam" id="PF00370"/>
    </source>
</evidence>
<feature type="domain" description="Carbohydrate kinase FGGY N-terminal" evidence="4">
    <location>
        <begin position="19"/>
        <end position="121"/>
    </location>
</feature>
<gene>
    <name evidence="5" type="ORF">KB449_24900</name>
</gene>
<proteinExistence type="inferred from homology"/>
<evidence type="ECO:0000313" key="5">
    <source>
        <dbReference type="EMBL" id="MDI4648214.1"/>
    </source>
</evidence>
<dbReference type="Gene3D" id="3.30.420.40">
    <property type="match status" value="2"/>
</dbReference>
<dbReference type="InterPro" id="IPR050406">
    <property type="entry name" value="FGGY_Carb_Kinase"/>
</dbReference>
<protein>
    <submittedName>
        <fullName evidence="5">FGGY family carbohydrate kinase</fullName>
    </submittedName>
</protein>
<dbReference type="RefSeq" id="WP_282910943.1">
    <property type="nucleotide sequence ID" value="NZ_JAGRPV010000001.1"/>
</dbReference>
<organism evidence="5 6">
    <name type="scientific">Cohnella hashimotonis</name>
    <dbReference type="NCBI Taxonomy" id="2826895"/>
    <lineage>
        <taxon>Bacteria</taxon>
        <taxon>Bacillati</taxon>
        <taxon>Bacillota</taxon>
        <taxon>Bacilli</taxon>
        <taxon>Bacillales</taxon>
        <taxon>Paenibacillaceae</taxon>
        <taxon>Cohnella</taxon>
    </lineage>
</organism>
<dbReference type="Proteomes" id="UP001161691">
    <property type="component" value="Unassembled WGS sequence"/>
</dbReference>
<evidence type="ECO:0000256" key="3">
    <source>
        <dbReference type="ARBA" id="ARBA00022777"/>
    </source>
</evidence>
<sequence>MSEFTENAMRGASGADKRYVIGLDIGTTSLCATAVDTRNGSAARTIVRPNHAAIAGEAPDERLQDPDRIADELLALLEEWRDLRPETAAIGISAQMHGILYVDGHGRAVSPLYTWQDGRGERQAPSGGTATIEAGAAAGTIEAGAAAGVRRASSGEPTYREQLETLSGYPVPSGYGLLTHDVLRRNGCVPEAAAKLCTVGDYVAMRLTDRPAPLMDATQAAGLGLFDLRSRSFDAAAVARAGIDATLLPALARPAGTRSGATPAGALVGTTPEGIPVAVAIGDNQASYLGTVPALTGSLLFNVGTGAQLSLYTPEPVEPAGGLELRPFPDGGWLLAGASLGGGKSYALLAGFYREIAETLGGGEGSVPSERLYDAMNRWALTALDEGHPLPRVDAAFFGTRVDPARAGEIASLTSATLTPQALTAGLLAGVADELAAFAAQLPAELLAGVRRHVGAGNGLRRNPALRRLLEQRIGAPLELADAREEAAFGAAVHAAVCAGIFTDYDEALTRMGGARLTEGEIV</sequence>
<comment type="similarity">
    <text evidence="1">Belongs to the FGGY kinase family.</text>
</comment>
<keyword evidence="6" id="KW-1185">Reference proteome</keyword>
<name>A0ABT6TMZ4_9BACL</name>
<feature type="domain" description="Carbohydrate kinase FGGY N-terminal" evidence="4">
    <location>
        <begin position="191"/>
        <end position="290"/>
    </location>
</feature>
<evidence type="ECO:0000256" key="2">
    <source>
        <dbReference type="ARBA" id="ARBA00022679"/>
    </source>
</evidence>
<evidence type="ECO:0000256" key="1">
    <source>
        <dbReference type="ARBA" id="ARBA00009156"/>
    </source>
</evidence>
<dbReference type="PANTHER" id="PTHR43095">
    <property type="entry name" value="SUGAR KINASE"/>
    <property type="match status" value="1"/>
</dbReference>
<dbReference type="GO" id="GO:0016301">
    <property type="term" value="F:kinase activity"/>
    <property type="evidence" value="ECO:0007669"/>
    <property type="project" value="UniProtKB-KW"/>
</dbReference>
<dbReference type="InterPro" id="IPR018484">
    <property type="entry name" value="FGGY_N"/>
</dbReference>
<evidence type="ECO:0000313" key="6">
    <source>
        <dbReference type="Proteomes" id="UP001161691"/>
    </source>
</evidence>
<accession>A0ABT6TMZ4</accession>
<comment type="caution">
    <text evidence="5">The sequence shown here is derived from an EMBL/GenBank/DDBJ whole genome shotgun (WGS) entry which is preliminary data.</text>
</comment>
<dbReference type="EMBL" id="JAGRPV010000001">
    <property type="protein sequence ID" value="MDI4648214.1"/>
    <property type="molecule type" value="Genomic_DNA"/>
</dbReference>